<evidence type="ECO:0000256" key="2">
    <source>
        <dbReference type="ARBA" id="ARBA00022692"/>
    </source>
</evidence>
<accession>A0A1N7IKE8</accession>
<dbReference type="OrthoDB" id="8909678at2"/>
<dbReference type="Pfam" id="PF02300">
    <property type="entry name" value="Fumarate_red_C"/>
    <property type="match status" value="1"/>
</dbReference>
<dbReference type="InterPro" id="IPR003510">
    <property type="entry name" value="Fumarate_red_C"/>
</dbReference>
<keyword evidence="2 5" id="KW-0812">Transmembrane</keyword>
<feature type="transmembrane region" description="Helical" evidence="5">
    <location>
        <begin position="100"/>
        <end position="127"/>
    </location>
</feature>
<dbReference type="STRING" id="80876.SAMN05421779_101272"/>
<dbReference type="GO" id="GO:0016020">
    <property type="term" value="C:membrane"/>
    <property type="evidence" value="ECO:0007669"/>
    <property type="project" value="InterPro"/>
</dbReference>
<evidence type="ECO:0000256" key="1">
    <source>
        <dbReference type="ARBA" id="ARBA00022475"/>
    </source>
</evidence>
<dbReference type="RefSeq" id="WP_076398236.1">
    <property type="nucleotide sequence ID" value="NZ_FTOA01000001.1"/>
</dbReference>
<reference evidence="6 7" key="1">
    <citation type="submission" date="2017-01" db="EMBL/GenBank/DDBJ databases">
        <authorList>
            <person name="Mah S.A."/>
            <person name="Swanson W.J."/>
            <person name="Moy G.W."/>
            <person name="Vacquier V.D."/>
        </authorList>
    </citation>
    <scope>NUCLEOTIDE SEQUENCE [LARGE SCALE GENOMIC DNA]</scope>
    <source>
        <strain evidence="6 7">DSM 11589</strain>
    </source>
</reference>
<dbReference type="EMBL" id="FTOA01000001">
    <property type="protein sequence ID" value="SIS37584.1"/>
    <property type="molecule type" value="Genomic_DNA"/>
</dbReference>
<dbReference type="Gene3D" id="1.20.1300.10">
    <property type="entry name" value="Fumarate reductase/succinate dehydrogenase, transmembrane subunit"/>
    <property type="match status" value="1"/>
</dbReference>
<keyword evidence="4 5" id="KW-0472">Membrane</keyword>
<keyword evidence="1" id="KW-1003">Cell membrane</keyword>
<organism evidence="6 7">
    <name type="scientific">Insolitispirillum peregrinum</name>
    <dbReference type="NCBI Taxonomy" id="80876"/>
    <lineage>
        <taxon>Bacteria</taxon>
        <taxon>Pseudomonadati</taxon>
        <taxon>Pseudomonadota</taxon>
        <taxon>Alphaproteobacteria</taxon>
        <taxon>Rhodospirillales</taxon>
        <taxon>Novispirillaceae</taxon>
        <taxon>Insolitispirillum</taxon>
    </lineage>
</organism>
<proteinExistence type="predicted"/>
<protein>
    <submittedName>
        <fullName evidence="6">Fumarate reductase subunit C</fullName>
    </submittedName>
</protein>
<evidence type="ECO:0000313" key="7">
    <source>
        <dbReference type="Proteomes" id="UP000185678"/>
    </source>
</evidence>
<feature type="transmembrane region" description="Helical" evidence="5">
    <location>
        <begin position="28"/>
        <end position="47"/>
    </location>
</feature>
<feature type="transmembrane region" description="Helical" evidence="5">
    <location>
        <begin position="67"/>
        <end position="88"/>
    </location>
</feature>
<name>A0A1N7IKE8_9PROT</name>
<dbReference type="SUPFAM" id="SSF81343">
    <property type="entry name" value="Fumarate reductase respiratory complex transmembrane subunits"/>
    <property type="match status" value="1"/>
</dbReference>
<keyword evidence="3 5" id="KW-1133">Transmembrane helix</keyword>
<sequence length="128" mass="14618">MSQSYKPVFPKTWWLQSAFYTRYMIREASSFFVATYSALLIIGLWRLNDGPQAWDGFLHALQSPFAVLYHLLALLFTLYHTVTWFAVTPRTMPVLVGDDFLPAAPIVIAQYVAWVVLSLGMIAVTVWL</sequence>
<dbReference type="Proteomes" id="UP000185678">
    <property type="component" value="Unassembled WGS sequence"/>
</dbReference>
<evidence type="ECO:0000313" key="6">
    <source>
        <dbReference type="EMBL" id="SIS37584.1"/>
    </source>
</evidence>
<gene>
    <name evidence="6" type="ORF">SAMN05421779_101272</name>
</gene>
<evidence type="ECO:0000256" key="3">
    <source>
        <dbReference type="ARBA" id="ARBA00022989"/>
    </source>
</evidence>
<dbReference type="InterPro" id="IPR034804">
    <property type="entry name" value="SQR/QFR_C/D"/>
</dbReference>
<evidence type="ECO:0000256" key="5">
    <source>
        <dbReference type="SAM" id="Phobius"/>
    </source>
</evidence>
<evidence type="ECO:0000256" key="4">
    <source>
        <dbReference type="ARBA" id="ARBA00023136"/>
    </source>
</evidence>
<keyword evidence="7" id="KW-1185">Reference proteome</keyword>
<dbReference type="AlphaFoldDB" id="A0A1N7IKE8"/>